<dbReference type="Proteomes" id="UP001359886">
    <property type="component" value="Unassembled WGS sequence"/>
</dbReference>
<dbReference type="Pfam" id="PF00300">
    <property type="entry name" value="His_Phos_1"/>
    <property type="match status" value="1"/>
</dbReference>
<keyword evidence="3" id="KW-1185">Reference proteome</keyword>
<keyword evidence="2" id="KW-0413">Isomerase</keyword>
<dbReference type="AlphaFoldDB" id="A0AAW9RHZ7"/>
<dbReference type="EC" id="5.4.-.-" evidence="2"/>
<dbReference type="InterPro" id="IPR013078">
    <property type="entry name" value="His_Pase_superF_clade-1"/>
</dbReference>
<dbReference type="Gene3D" id="3.40.50.1240">
    <property type="entry name" value="Phosphoglycerate mutase-like"/>
    <property type="match status" value="1"/>
</dbReference>
<comment type="caution">
    <text evidence="2">The sequence shown here is derived from an EMBL/GenBank/DDBJ whole genome shotgun (WGS) entry which is preliminary data.</text>
</comment>
<feature type="signal peptide" evidence="1">
    <location>
        <begin position="1"/>
        <end position="33"/>
    </location>
</feature>
<proteinExistence type="predicted"/>
<accession>A0AAW9RHZ7</accession>
<reference evidence="2 3" key="1">
    <citation type="submission" date="2024-02" db="EMBL/GenBank/DDBJ databases">
        <title>A novel Wenzhouxiangellaceae bacterium, isolated from coastal sediments.</title>
        <authorList>
            <person name="Du Z.-J."/>
            <person name="Ye Y.-Q."/>
            <person name="Zhang X.-Y."/>
        </authorList>
    </citation>
    <scope>NUCLEOTIDE SEQUENCE [LARGE SCALE GENOMIC DNA]</scope>
    <source>
        <strain evidence="2 3">CH-27</strain>
    </source>
</reference>
<feature type="chain" id="PRO_5043858192" evidence="1">
    <location>
        <begin position="34"/>
        <end position="174"/>
    </location>
</feature>
<dbReference type="InterPro" id="IPR029033">
    <property type="entry name" value="His_PPase_superfam"/>
</dbReference>
<evidence type="ECO:0000256" key="1">
    <source>
        <dbReference type="SAM" id="SignalP"/>
    </source>
</evidence>
<evidence type="ECO:0000313" key="3">
    <source>
        <dbReference type="Proteomes" id="UP001359886"/>
    </source>
</evidence>
<keyword evidence="1" id="KW-0732">Signal</keyword>
<dbReference type="RefSeq" id="WP_354695929.1">
    <property type="nucleotide sequence ID" value="NZ_JAZHOG010000008.1"/>
</dbReference>
<gene>
    <name evidence="2" type="ORF">V3330_13335</name>
</gene>
<sequence>MNTFTDTSLRLACAKALLVALALVFAFPVPAVANETVYVLFRHAEKATQSPDPGLNEQGKERALALAAYLQKAGVTKIFSSDYQRTRETVEPLSNLTGIEIELYDPRDLEAFARELKEMSGTIAVCGHSDTTPQLASLVSGQVTEPIPETEYGRLYTVVTKMGGETTIRVSEIY</sequence>
<organism evidence="2 3">
    <name type="scientific">Elongatibacter sediminis</name>
    <dbReference type="NCBI Taxonomy" id="3119006"/>
    <lineage>
        <taxon>Bacteria</taxon>
        <taxon>Pseudomonadati</taxon>
        <taxon>Pseudomonadota</taxon>
        <taxon>Gammaproteobacteria</taxon>
        <taxon>Chromatiales</taxon>
        <taxon>Wenzhouxiangellaceae</taxon>
        <taxon>Elongatibacter</taxon>
    </lineage>
</organism>
<dbReference type="EMBL" id="JAZHOG010000008">
    <property type="protein sequence ID" value="MEJ8568609.1"/>
    <property type="molecule type" value="Genomic_DNA"/>
</dbReference>
<dbReference type="GO" id="GO:0016853">
    <property type="term" value="F:isomerase activity"/>
    <property type="evidence" value="ECO:0007669"/>
    <property type="project" value="UniProtKB-KW"/>
</dbReference>
<dbReference type="CDD" id="cd07067">
    <property type="entry name" value="HP_PGM_like"/>
    <property type="match status" value="1"/>
</dbReference>
<dbReference type="SUPFAM" id="SSF53254">
    <property type="entry name" value="Phosphoglycerate mutase-like"/>
    <property type="match status" value="1"/>
</dbReference>
<evidence type="ECO:0000313" key="2">
    <source>
        <dbReference type="EMBL" id="MEJ8568609.1"/>
    </source>
</evidence>
<name>A0AAW9RHZ7_9GAMM</name>
<protein>
    <submittedName>
        <fullName evidence="2">Phosphoglycerate mutase family protein</fullName>
        <ecNumber evidence="2">5.4.-.-</ecNumber>
    </submittedName>
</protein>